<reference evidence="4" key="1">
    <citation type="journal article" date="2020" name="Nat. Commun.">
        <title>Genome sequence of the cluster root forming white lupin.</title>
        <authorList>
            <person name="Hufnagel B."/>
            <person name="Marques A."/>
            <person name="Soriano A."/>
            <person name="Marques L."/>
            <person name="Divol F."/>
            <person name="Doumas P."/>
            <person name="Sallet E."/>
            <person name="Mancinotti D."/>
            <person name="Carrere S."/>
            <person name="Marande W."/>
            <person name="Arribat S."/>
            <person name="Keller J."/>
            <person name="Huneau C."/>
            <person name="Blein T."/>
            <person name="Aime D."/>
            <person name="Laguerre M."/>
            <person name="Taylor J."/>
            <person name="Schubert V."/>
            <person name="Nelson M."/>
            <person name="Geu-Flores F."/>
            <person name="Crespi M."/>
            <person name="Gallardo-Guerrero K."/>
            <person name="Delaux P.-M."/>
            <person name="Salse J."/>
            <person name="Berges H."/>
            <person name="Guyot R."/>
            <person name="Gouzy J."/>
            <person name="Peret B."/>
        </authorList>
    </citation>
    <scope>NUCLEOTIDE SEQUENCE [LARGE SCALE GENOMIC DNA]</scope>
    <source>
        <strain evidence="4">cv. Amiga</strain>
    </source>
</reference>
<feature type="transmembrane region" description="Helical" evidence="2">
    <location>
        <begin position="20"/>
        <end position="37"/>
    </location>
</feature>
<evidence type="ECO:0000256" key="2">
    <source>
        <dbReference type="SAM" id="Phobius"/>
    </source>
</evidence>
<dbReference type="PANTHER" id="PTHR33700">
    <property type="entry name" value="MYB-LIKE PROTEIN X"/>
    <property type="match status" value="1"/>
</dbReference>
<gene>
    <name evidence="3" type="ORF">Lalb_Chr06g0164961</name>
</gene>
<dbReference type="AlphaFoldDB" id="A0A6A4QDI5"/>
<evidence type="ECO:0000313" key="3">
    <source>
        <dbReference type="EMBL" id="KAE9611673.1"/>
    </source>
</evidence>
<feature type="compositionally biased region" description="Acidic residues" evidence="1">
    <location>
        <begin position="86"/>
        <end position="101"/>
    </location>
</feature>
<keyword evidence="2" id="KW-0472">Membrane</keyword>
<feature type="compositionally biased region" description="Acidic residues" evidence="1">
    <location>
        <begin position="132"/>
        <end position="144"/>
    </location>
</feature>
<feature type="compositionally biased region" description="Polar residues" evidence="1">
    <location>
        <begin position="275"/>
        <end position="296"/>
    </location>
</feature>
<feature type="compositionally biased region" description="Acidic residues" evidence="1">
    <location>
        <begin position="166"/>
        <end position="190"/>
    </location>
</feature>
<evidence type="ECO:0000256" key="1">
    <source>
        <dbReference type="SAM" id="MobiDB-lite"/>
    </source>
</evidence>
<sequence length="541" mass="59814">MIKRPPSRNQRSKGIKLKHVIQIVLLLGVCLWLIYQVKHNHDKKKEFDENDAKVSVRAQTDEVLKLGRKDLHPVKDEVNRNGKHEEEEDEENKYEPNEQENEGNMHDAEESEENKLGVKEQEKEENKHGAEEQEEDENTSEGMEDEGRGDDVIDENDHEKSGVDVDRDEEVMDEEKEKEDGDEKENENNEGEEKGFSVENHNTHEAREEQYKGDDASSAVAHDTHTTSTDTFSLENSAINSEVNITKPENKTNYSDVSNRSKNNPNLKVAEGEDTTSPNATAGKETGNNSLFNPLDSSYLNKTTATTNYIIHLETSSNNMTVMTTEASNNLTGTGTGTSSSSVQNTTMISSEPDRDQNTMVNTTVTDNVKNVRTDGLEQSGSGVSEKNLPGTNSTVSVKTVHGDAAVGESSNRGADELEKTYKFVATNETENNSGNSDGNESSDASDSDKPEGNTETGQTNENQNTDTTEDEMFKIDSQTDETDETLDSSSTNGTSESVEHDDSSDSHIHEDVTEAQTDLDTLPDVRNEDEVDNDEETAAE</sequence>
<feature type="region of interest" description="Disordered" evidence="1">
    <location>
        <begin position="67"/>
        <end position="296"/>
    </location>
</feature>
<proteinExistence type="predicted"/>
<dbReference type="Proteomes" id="UP000447434">
    <property type="component" value="Chromosome 6"/>
</dbReference>
<feature type="compositionally biased region" description="Low complexity" evidence="1">
    <location>
        <begin position="216"/>
        <end position="231"/>
    </location>
</feature>
<dbReference type="PANTHER" id="PTHR33700:SF4">
    <property type="entry name" value="MYB-LIKE PROTEIN X"/>
    <property type="match status" value="1"/>
</dbReference>
<keyword evidence="2" id="KW-0812">Transmembrane</keyword>
<name>A0A6A4QDI5_LUPAL</name>
<organism evidence="3 4">
    <name type="scientific">Lupinus albus</name>
    <name type="common">White lupine</name>
    <name type="synonym">Lupinus termis</name>
    <dbReference type="NCBI Taxonomy" id="3870"/>
    <lineage>
        <taxon>Eukaryota</taxon>
        <taxon>Viridiplantae</taxon>
        <taxon>Streptophyta</taxon>
        <taxon>Embryophyta</taxon>
        <taxon>Tracheophyta</taxon>
        <taxon>Spermatophyta</taxon>
        <taxon>Magnoliopsida</taxon>
        <taxon>eudicotyledons</taxon>
        <taxon>Gunneridae</taxon>
        <taxon>Pentapetalae</taxon>
        <taxon>rosids</taxon>
        <taxon>fabids</taxon>
        <taxon>Fabales</taxon>
        <taxon>Fabaceae</taxon>
        <taxon>Papilionoideae</taxon>
        <taxon>50 kb inversion clade</taxon>
        <taxon>genistoids sensu lato</taxon>
        <taxon>core genistoids</taxon>
        <taxon>Genisteae</taxon>
        <taxon>Lupinus</taxon>
    </lineage>
</organism>
<protein>
    <submittedName>
        <fullName evidence="3">Uncharacterized protein</fullName>
    </submittedName>
</protein>
<keyword evidence="2" id="KW-1133">Transmembrane helix</keyword>
<keyword evidence="4" id="KW-1185">Reference proteome</keyword>
<feature type="compositionally biased region" description="Low complexity" evidence="1">
    <location>
        <begin position="426"/>
        <end position="445"/>
    </location>
</feature>
<accession>A0A6A4QDI5</accession>
<dbReference type="EMBL" id="WOCE01000006">
    <property type="protein sequence ID" value="KAE9611673.1"/>
    <property type="molecule type" value="Genomic_DNA"/>
</dbReference>
<feature type="compositionally biased region" description="Basic and acidic residues" evidence="1">
    <location>
        <begin position="103"/>
        <end position="131"/>
    </location>
</feature>
<feature type="compositionally biased region" description="Low complexity" evidence="1">
    <location>
        <begin position="358"/>
        <end position="369"/>
    </location>
</feature>
<feature type="compositionally biased region" description="Polar residues" evidence="1">
    <location>
        <begin position="232"/>
        <end position="244"/>
    </location>
</feature>
<feature type="compositionally biased region" description="Basic and acidic residues" evidence="1">
    <location>
        <begin position="67"/>
        <end position="85"/>
    </location>
</feature>
<feature type="compositionally biased region" description="Polar residues" evidence="1">
    <location>
        <begin position="251"/>
        <end position="266"/>
    </location>
</feature>
<evidence type="ECO:0000313" key="4">
    <source>
        <dbReference type="Proteomes" id="UP000447434"/>
    </source>
</evidence>
<feature type="compositionally biased region" description="Acidic residues" evidence="1">
    <location>
        <begin position="530"/>
        <end position="541"/>
    </location>
</feature>
<feature type="compositionally biased region" description="Polar residues" evidence="1">
    <location>
        <begin position="377"/>
        <end position="398"/>
    </location>
</feature>
<feature type="region of interest" description="Disordered" evidence="1">
    <location>
        <begin position="329"/>
        <end position="541"/>
    </location>
</feature>
<feature type="compositionally biased region" description="Low complexity" evidence="1">
    <location>
        <begin position="454"/>
        <end position="467"/>
    </location>
</feature>
<feature type="compositionally biased region" description="Basic and acidic residues" evidence="1">
    <location>
        <begin position="191"/>
        <end position="215"/>
    </location>
</feature>
<feature type="compositionally biased region" description="Basic and acidic residues" evidence="1">
    <location>
        <begin position="145"/>
        <end position="165"/>
    </location>
</feature>
<feature type="compositionally biased region" description="Basic and acidic residues" evidence="1">
    <location>
        <begin position="498"/>
        <end position="513"/>
    </location>
</feature>
<comment type="caution">
    <text evidence="3">The sequence shown here is derived from an EMBL/GenBank/DDBJ whole genome shotgun (WGS) entry which is preliminary data.</text>
</comment>
<dbReference type="OrthoDB" id="1306415at2759"/>